<evidence type="ECO:0000313" key="4">
    <source>
        <dbReference type="EMBL" id="HGY55227.1"/>
    </source>
</evidence>
<reference evidence="4" key="1">
    <citation type="journal article" date="2020" name="mSystems">
        <title>Genome- and Community-Level Interaction Insights into Carbon Utilization and Element Cycling Functions of Hydrothermarchaeota in Hydrothermal Sediment.</title>
        <authorList>
            <person name="Zhou Z."/>
            <person name="Liu Y."/>
            <person name="Xu W."/>
            <person name="Pan J."/>
            <person name="Luo Z.H."/>
            <person name="Li M."/>
        </authorList>
    </citation>
    <scope>NUCLEOTIDE SEQUENCE [LARGE SCALE GENOMIC DNA]</scope>
    <source>
        <strain evidence="4">HyVt-577</strain>
    </source>
</reference>
<gene>
    <name evidence="4" type="ORF">ENK44_05990</name>
</gene>
<dbReference type="Pfam" id="PF11783">
    <property type="entry name" value="Cytochrome_cB"/>
    <property type="match status" value="1"/>
</dbReference>
<proteinExistence type="predicted"/>
<dbReference type="Gene3D" id="3.90.10.10">
    <property type="entry name" value="Cytochrome C3"/>
    <property type="match status" value="1"/>
</dbReference>
<dbReference type="Gene3D" id="1.10.1130.10">
    <property type="entry name" value="Flavocytochrome C3, Chain A"/>
    <property type="match status" value="1"/>
</dbReference>
<feature type="chain" id="PRO_5030810606" evidence="2">
    <location>
        <begin position="23"/>
        <end position="456"/>
    </location>
</feature>
<feature type="domain" description="Cytochrome c7-like" evidence="3">
    <location>
        <begin position="194"/>
        <end position="259"/>
    </location>
</feature>
<dbReference type="EMBL" id="DRQG01000054">
    <property type="protein sequence ID" value="HGY55227.1"/>
    <property type="molecule type" value="Genomic_DNA"/>
</dbReference>
<dbReference type="InterPro" id="IPR024673">
    <property type="entry name" value="Octahem_Cyt_c"/>
</dbReference>
<evidence type="ECO:0000256" key="2">
    <source>
        <dbReference type="SAM" id="SignalP"/>
    </source>
</evidence>
<organism evidence="4">
    <name type="scientific">Caldithrix abyssi</name>
    <dbReference type="NCBI Taxonomy" id="187145"/>
    <lineage>
        <taxon>Bacteria</taxon>
        <taxon>Pseudomonadati</taxon>
        <taxon>Calditrichota</taxon>
        <taxon>Calditrichia</taxon>
        <taxon>Calditrichales</taxon>
        <taxon>Calditrichaceae</taxon>
        <taxon>Caldithrix</taxon>
    </lineage>
</organism>
<comment type="caution">
    <text evidence="4">The sequence shown here is derived from an EMBL/GenBank/DDBJ whole genome shotgun (WGS) entry which is preliminary data.</text>
</comment>
<dbReference type="PIRSF" id="PIRSF039014">
    <property type="entry name" value="OTR_cyc"/>
    <property type="match status" value="1"/>
</dbReference>
<dbReference type="AlphaFoldDB" id="A0A7V4U0W5"/>
<dbReference type="PANTHER" id="PTHR35038:SF5">
    <property type="entry name" value="CYTOCHROME C-TYPE PROTEIN NRFB"/>
    <property type="match status" value="1"/>
</dbReference>
<dbReference type="InterPro" id="IPR051829">
    <property type="entry name" value="Multiheme_Cytochr_ET"/>
</dbReference>
<keyword evidence="1 2" id="KW-0732">Signal</keyword>
<dbReference type="InterPro" id="IPR036280">
    <property type="entry name" value="Multihaem_cyt_sf"/>
</dbReference>
<name>A0A7V4U0W5_CALAY</name>
<sequence>MKSFKVAAWFIVLAWSVLPALAQIEDHQDIEGPFESPQEVTETCLECHEDAAKEVMQTIHWTWERKVTGLPGHEDVIELGKRNVFNNFCIDVESNWPRCTSCHAGYGWKDANFDFDAEENVDCLVCHDRTGKYKKSPAGAGMPAKDVNLLEVARNAGAPTRADCGACHFFGGGGENVKHGDLDAGLIHPDSTYDIHMGREDMSCQECHETKAHNIKGESMAIVTNPENRILCEDCHDPKPHESKKINQHTDKIACQTCHIPEFAKNRPTKMYWDWSTAGKDSTAPKDEYGMDTYNKKKGSFRWGKNVQPEYYWYNLRSARYVKGDKIDPTKTLYLNKPLGSLKDKDSKLYPFKVMRGKQIYDVKNKYLIVPKLWGGYWKHFDWNKAAEEGMKIAGLPYSGEYGFVRTVMFWKVNHMVAPKEDALGCKDCHGKGKNKRMDWKKLGYRGDQMYKKYRD</sequence>
<dbReference type="InterPro" id="IPR029467">
    <property type="entry name" value="Cyt_c7-like"/>
</dbReference>
<dbReference type="Pfam" id="PF14522">
    <property type="entry name" value="Cytochrome_C7"/>
    <property type="match status" value="1"/>
</dbReference>
<feature type="signal peptide" evidence="2">
    <location>
        <begin position="1"/>
        <end position="22"/>
    </location>
</feature>
<dbReference type="PANTHER" id="PTHR35038">
    <property type="entry name" value="DISSIMILATORY SULFITE REDUCTASE SIRA"/>
    <property type="match status" value="1"/>
</dbReference>
<dbReference type="NCBIfam" id="TIGR04315">
    <property type="entry name" value="octaheme_Shew"/>
    <property type="match status" value="1"/>
</dbReference>
<dbReference type="SUPFAM" id="SSF48695">
    <property type="entry name" value="Multiheme cytochromes"/>
    <property type="match status" value="1"/>
</dbReference>
<protein>
    <submittedName>
        <fullName evidence="4">Tetrathionate reductase family octaheme c-type cytochrome</fullName>
    </submittedName>
</protein>
<dbReference type="Proteomes" id="UP000885779">
    <property type="component" value="Unassembled WGS sequence"/>
</dbReference>
<evidence type="ECO:0000259" key="3">
    <source>
        <dbReference type="Pfam" id="PF14522"/>
    </source>
</evidence>
<accession>A0A7V4U0W5</accession>
<evidence type="ECO:0000256" key="1">
    <source>
        <dbReference type="ARBA" id="ARBA00022729"/>
    </source>
</evidence>
<dbReference type="CDD" id="cd08168">
    <property type="entry name" value="Cytochrom_C3"/>
    <property type="match status" value="1"/>
</dbReference>
<dbReference type="GO" id="GO:0016491">
    <property type="term" value="F:oxidoreductase activity"/>
    <property type="evidence" value="ECO:0007669"/>
    <property type="project" value="TreeGrafter"/>
</dbReference>